<proteinExistence type="predicted"/>
<sequence length="318" mass="33391">PAESTSAETTSEESTPAESTSSETTSEESTSSESTSAETTPEVSTTAESTSSETSPEESTPAESTSAETTSEESTPAESTSSETTSEESTSSESTSAETTPEVSTTAETTLEESTSSESTLVESLSSSSTSVETSAISTSAETTPYLSSSVISTSHESSFESSSTDTFPSSSTFPDKSIDSSKISRNYGNVPIMLPCNSPNFFLSFNATSQSDFSVAFTPSGGIYDSQGTVEAISGIITQRNSFRKGFYTPVLSSLRKRQSKFVTASVKISYINSVFSLSLNGGTPRLYTFNSFTITQFYIAPISLLGSYSDGLVTCL</sequence>
<dbReference type="EMBL" id="LSSL01006767">
    <property type="protein sequence ID" value="OLY78306.1"/>
    <property type="molecule type" value="Genomic_DNA"/>
</dbReference>
<evidence type="ECO:0000256" key="1">
    <source>
        <dbReference type="SAM" id="MobiDB-lite"/>
    </source>
</evidence>
<dbReference type="AlphaFoldDB" id="A0A1R0GN46"/>
<evidence type="ECO:0000313" key="2">
    <source>
        <dbReference type="EMBL" id="OLY78306.1"/>
    </source>
</evidence>
<feature type="compositionally biased region" description="Low complexity" evidence="1">
    <location>
        <begin position="159"/>
        <end position="174"/>
    </location>
</feature>
<organism evidence="2 3">
    <name type="scientific">Smittium mucronatum</name>
    <dbReference type="NCBI Taxonomy" id="133383"/>
    <lineage>
        <taxon>Eukaryota</taxon>
        <taxon>Fungi</taxon>
        <taxon>Fungi incertae sedis</taxon>
        <taxon>Zoopagomycota</taxon>
        <taxon>Kickxellomycotina</taxon>
        <taxon>Harpellomycetes</taxon>
        <taxon>Harpellales</taxon>
        <taxon>Legeriomycetaceae</taxon>
        <taxon>Smittium</taxon>
    </lineage>
</organism>
<comment type="caution">
    <text evidence="2">The sequence shown here is derived from an EMBL/GenBank/DDBJ whole genome shotgun (WGS) entry which is preliminary data.</text>
</comment>
<gene>
    <name evidence="2" type="ORF">AYI68_g7647</name>
</gene>
<dbReference type="Proteomes" id="UP000187455">
    <property type="component" value="Unassembled WGS sequence"/>
</dbReference>
<accession>A0A1R0GN46</accession>
<protein>
    <submittedName>
        <fullName evidence="2">Uncharacterized protein</fullName>
    </submittedName>
</protein>
<name>A0A1R0GN46_9FUNG</name>
<dbReference type="STRING" id="133383.A0A1R0GN46"/>
<feature type="region of interest" description="Disordered" evidence="1">
    <location>
        <begin position="1"/>
        <end position="146"/>
    </location>
</feature>
<feature type="non-terminal residue" evidence="2">
    <location>
        <position position="1"/>
    </location>
</feature>
<feature type="region of interest" description="Disordered" evidence="1">
    <location>
        <begin position="159"/>
        <end position="179"/>
    </location>
</feature>
<evidence type="ECO:0000313" key="3">
    <source>
        <dbReference type="Proteomes" id="UP000187455"/>
    </source>
</evidence>
<reference evidence="2 3" key="1">
    <citation type="journal article" date="2016" name="Mol. Biol. Evol.">
        <title>Genome-Wide Survey of Gut Fungi (Harpellales) Reveals the First Horizontally Transferred Ubiquitin Gene from a Mosquito Host.</title>
        <authorList>
            <person name="Wang Y."/>
            <person name="White M.M."/>
            <person name="Kvist S."/>
            <person name="Moncalvo J.M."/>
        </authorList>
    </citation>
    <scope>NUCLEOTIDE SEQUENCE [LARGE SCALE GENOMIC DNA]</scope>
    <source>
        <strain evidence="2 3">ALG-7-W6</strain>
    </source>
</reference>
<keyword evidence="3" id="KW-1185">Reference proteome</keyword>